<feature type="binding site" evidence="13">
    <location>
        <position position="154"/>
    </location>
    <ligand>
        <name>(S)-2,3,4,5-tetrahydrodipicolinate</name>
        <dbReference type="ChEBI" id="CHEBI:16845"/>
    </ligand>
</feature>
<proteinExistence type="inferred from homology"/>
<dbReference type="GO" id="GO:0016726">
    <property type="term" value="F:oxidoreductase activity, acting on CH or CH2 groups, NAD or NADP as acceptor"/>
    <property type="evidence" value="ECO:0007669"/>
    <property type="project" value="UniProtKB-UniRule"/>
</dbReference>
<comment type="function">
    <text evidence="13">Catalyzes the conversion of 4-hydroxy-tetrahydrodipicolinate (HTPA) to tetrahydrodipicolinate.</text>
</comment>
<gene>
    <name evidence="13" type="primary">dapB</name>
    <name evidence="16" type="ORF">GH723_07105</name>
</gene>
<evidence type="ECO:0000256" key="8">
    <source>
        <dbReference type="ARBA" id="ARBA00023154"/>
    </source>
</evidence>
<dbReference type="SUPFAM" id="SSF51735">
    <property type="entry name" value="NAD(P)-binding Rossmann-fold domains"/>
    <property type="match status" value="1"/>
</dbReference>
<feature type="binding site" evidence="13">
    <location>
        <begin position="11"/>
        <end position="16"/>
    </location>
    <ligand>
        <name>NAD(+)</name>
        <dbReference type="ChEBI" id="CHEBI:57540"/>
    </ligand>
</feature>
<accession>A0A5Q2RNW8</accession>
<dbReference type="PIRSF" id="PIRSF000161">
    <property type="entry name" value="DHPR"/>
    <property type="match status" value="1"/>
</dbReference>
<evidence type="ECO:0000256" key="10">
    <source>
        <dbReference type="ARBA" id="ARBA00038983"/>
    </source>
</evidence>
<dbReference type="UniPathway" id="UPA00034">
    <property type="reaction ID" value="UER00018"/>
</dbReference>
<dbReference type="PANTHER" id="PTHR20836:SF0">
    <property type="entry name" value="4-HYDROXY-TETRAHYDRODIPICOLINATE REDUCTASE 1, CHLOROPLASTIC-RELATED"/>
    <property type="match status" value="1"/>
</dbReference>
<dbReference type="FunFam" id="3.30.360.10:FF:000009">
    <property type="entry name" value="4-hydroxy-tetrahydrodipicolinate reductase"/>
    <property type="match status" value="1"/>
</dbReference>
<dbReference type="InterPro" id="IPR022664">
    <property type="entry name" value="DapB_N_CS"/>
</dbReference>
<evidence type="ECO:0000256" key="3">
    <source>
        <dbReference type="ARBA" id="ARBA00022605"/>
    </source>
</evidence>
<dbReference type="InterPro" id="IPR036291">
    <property type="entry name" value="NAD(P)-bd_dom_sf"/>
</dbReference>
<comment type="catalytic activity">
    <reaction evidence="12 13">
        <text>(S)-2,3,4,5-tetrahydrodipicolinate + NAD(+) + H2O = (2S,4S)-4-hydroxy-2,3,4,5-tetrahydrodipicolinate + NADH + H(+)</text>
        <dbReference type="Rhea" id="RHEA:35323"/>
        <dbReference type="ChEBI" id="CHEBI:15377"/>
        <dbReference type="ChEBI" id="CHEBI:15378"/>
        <dbReference type="ChEBI" id="CHEBI:16845"/>
        <dbReference type="ChEBI" id="CHEBI:57540"/>
        <dbReference type="ChEBI" id="CHEBI:57945"/>
        <dbReference type="ChEBI" id="CHEBI:67139"/>
        <dbReference type="EC" id="1.17.1.8"/>
    </reaction>
</comment>
<dbReference type="SUPFAM" id="SSF55347">
    <property type="entry name" value="Glyceraldehyde-3-phosphate dehydrogenase-like, C-terminal domain"/>
    <property type="match status" value="1"/>
</dbReference>
<feature type="binding site" evidence="13">
    <location>
        <begin position="99"/>
        <end position="101"/>
    </location>
    <ligand>
        <name>NAD(+)</name>
        <dbReference type="ChEBI" id="CHEBI:57540"/>
    </ligand>
</feature>
<comment type="subunit">
    <text evidence="13">Homotetramer.</text>
</comment>
<evidence type="ECO:0000256" key="7">
    <source>
        <dbReference type="ARBA" id="ARBA00023027"/>
    </source>
</evidence>
<dbReference type="GO" id="GO:0051287">
    <property type="term" value="F:NAD binding"/>
    <property type="evidence" value="ECO:0007669"/>
    <property type="project" value="UniProtKB-UniRule"/>
</dbReference>
<feature type="binding site" evidence="13">
    <location>
        <begin position="163"/>
        <end position="164"/>
    </location>
    <ligand>
        <name>(S)-2,3,4,5-tetrahydrodipicolinate</name>
        <dbReference type="ChEBI" id="CHEBI:16845"/>
    </ligand>
</feature>
<keyword evidence="6 13" id="KW-0560">Oxidoreductase</keyword>
<dbReference type="CDD" id="cd02274">
    <property type="entry name" value="DHDPR_N"/>
    <property type="match status" value="1"/>
</dbReference>
<dbReference type="InterPro" id="IPR022663">
    <property type="entry name" value="DapB_C"/>
</dbReference>
<dbReference type="NCBIfam" id="TIGR00036">
    <property type="entry name" value="dapB"/>
    <property type="match status" value="1"/>
</dbReference>
<evidence type="ECO:0000256" key="5">
    <source>
        <dbReference type="ARBA" id="ARBA00022915"/>
    </source>
</evidence>
<dbReference type="AlphaFoldDB" id="A0A5Q2RNW8"/>
<comment type="subcellular location">
    <subcellularLocation>
        <location evidence="13">Cytoplasm</location>
    </subcellularLocation>
</comment>
<feature type="binding site" evidence="13">
    <location>
        <position position="46"/>
    </location>
    <ligand>
        <name>NADP(+)</name>
        <dbReference type="ChEBI" id="CHEBI:58349"/>
    </ligand>
</feature>
<name>A0A5Q2RNW8_9ACTN</name>
<evidence type="ECO:0000256" key="4">
    <source>
        <dbReference type="ARBA" id="ARBA00022857"/>
    </source>
</evidence>
<evidence type="ECO:0000256" key="6">
    <source>
        <dbReference type="ARBA" id="ARBA00023002"/>
    </source>
</evidence>
<keyword evidence="2 13" id="KW-0963">Cytoplasm</keyword>
<keyword evidence="8 13" id="KW-0457">Lysine biosynthesis</keyword>
<evidence type="ECO:0000256" key="11">
    <source>
        <dbReference type="ARBA" id="ARBA00049080"/>
    </source>
</evidence>
<keyword evidence="5 13" id="KW-0220">Diaminopimelate biosynthesis</keyword>
<feature type="domain" description="Dihydrodipicolinate reductase C-terminal" evidence="15">
    <location>
        <begin position="129"/>
        <end position="262"/>
    </location>
</feature>
<dbReference type="KEGG" id="atq:GH723_07105"/>
<sequence length="264" mass="27767">MSERIRVGVFGAGGRMGATVCDAVLGDPELELVAAVDPHHAGLDLRSVAHLDGVDLVLGSGPDELVRTGAQVAIDFTRIEAARENVGFCADNGIHAVVGTSGFSDEDCEGFRGRFTRSNCVIVPNFAIGAVLMMRFAEIAAPFFETAEIIELHHDQKIDAPSGTAMSTVSRMAAASDQWGADPTQNEVVPGARGARSGGINVHSVRLRGMVAHQEVLLGTTGQSLSIRHDSYDRSSFMPGVLLATKRIADHPGLTVGLDAILGI</sequence>
<dbReference type="EC" id="1.17.1.8" evidence="10 13"/>
<evidence type="ECO:0000256" key="12">
    <source>
        <dbReference type="ARBA" id="ARBA00049396"/>
    </source>
</evidence>
<dbReference type="RefSeq" id="WP_153759003.1">
    <property type="nucleotide sequence ID" value="NZ_CP045851.1"/>
</dbReference>
<keyword evidence="7 13" id="KW-0520">NAD</keyword>
<keyword evidence="3 13" id="KW-0028">Amino-acid biosynthesis</keyword>
<comment type="catalytic activity">
    <reaction evidence="11 13">
        <text>(S)-2,3,4,5-tetrahydrodipicolinate + NADP(+) + H2O = (2S,4S)-4-hydroxy-2,3,4,5-tetrahydrodipicolinate + NADPH + H(+)</text>
        <dbReference type="Rhea" id="RHEA:35331"/>
        <dbReference type="ChEBI" id="CHEBI:15377"/>
        <dbReference type="ChEBI" id="CHEBI:15378"/>
        <dbReference type="ChEBI" id="CHEBI:16845"/>
        <dbReference type="ChEBI" id="CHEBI:57783"/>
        <dbReference type="ChEBI" id="CHEBI:58349"/>
        <dbReference type="ChEBI" id="CHEBI:67139"/>
        <dbReference type="EC" id="1.17.1.8"/>
    </reaction>
</comment>
<dbReference type="Pfam" id="PF05173">
    <property type="entry name" value="DapB_C"/>
    <property type="match status" value="1"/>
</dbReference>
<reference evidence="16 17" key="1">
    <citation type="submission" date="2019-11" db="EMBL/GenBank/DDBJ databases">
        <authorList>
            <person name="He Y."/>
        </authorList>
    </citation>
    <scope>NUCLEOTIDE SEQUENCE [LARGE SCALE GENOMIC DNA]</scope>
    <source>
        <strain evidence="16 17">SCSIO 58843</strain>
    </source>
</reference>
<dbReference type="GO" id="GO:0050661">
    <property type="term" value="F:NADP binding"/>
    <property type="evidence" value="ECO:0007669"/>
    <property type="project" value="UniProtKB-UniRule"/>
</dbReference>
<dbReference type="GO" id="GO:0005829">
    <property type="term" value="C:cytosol"/>
    <property type="evidence" value="ECO:0007669"/>
    <property type="project" value="TreeGrafter"/>
</dbReference>
<dbReference type="Gene3D" id="3.30.360.10">
    <property type="entry name" value="Dihydrodipicolinate Reductase, domain 2"/>
    <property type="match status" value="1"/>
</dbReference>
<dbReference type="InterPro" id="IPR023940">
    <property type="entry name" value="DHDPR_bac"/>
</dbReference>
<dbReference type="Proteomes" id="UP000334019">
    <property type="component" value="Chromosome"/>
</dbReference>
<dbReference type="PANTHER" id="PTHR20836">
    <property type="entry name" value="DIHYDRODIPICOLINATE REDUCTASE"/>
    <property type="match status" value="1"/>
</dbReference>
<evidence type="ECO:0000256" key="9">
    <source>
        <dbReference type="ARBA" id="ARBA00037922"/>
    </source>
</evidence>
<dbReference type="GO" id="GO:0009089">
    <property type="term" value="P:lysine biosynthetic process via diaminopimelate"/>
    <property type="evidence" value="ECO:0007669"/>
    <property type="project" value="UniProtKB-UniRule"/>
</dbReference>
<keyword evidence="17" id="KW-1185">Reference proteome</keyword>
<dbReference type="GO" id="GO:0019877">
    <property type="term" value="P:diaminopimelate biosynthetic process"/>
    <property type="evidence" value="ECO:0007669"/>
    <property type="project" value="UniProtKB-UniRule"/>
</dbReference>
<feature type="active site" description="Proton donor" evidence="13">
    <location>
        <position position="157"/>
    </location>
</feature>
<dbReference type="HAMAP" id="MF_00102">
    <property type="entry name" value="DapB"/>
    <property type="match status" value="1"/>
</dbReference>
<feature type="binding site" evidence="13">
    <location>
        <begin position="123"/>
        <end position="126"/>
    </location>
    <ligand>
        <name>NAD(+)</name>
        <dbReference type="ChEBI" id="CHEBI:57540"/>
    </ligand>
</feature>
<dbReference type="Pfam" id="PF01113">
    <property type="entry name" value="DapB_N"/>
    <property type="match status" value="1"/>
</dbReference>
<evidence type="ECO:0000313" key="16">
    <source>
        <dbReference type="EMBL" id="QGG94895.1"/>
    </source>
</evidence>
<evidence type="ECO:0000259" key="14">
    <source>
        <dbReference type="Pfam" id="PF01113"/>
    </source>
</evidence>
<comment type="pathway">
    <text evidence="9 13">Amino-acid biosynthesis; L-lysine biosynthesis via DAP pathway; (S)-tetrahydrodipicolinate from L-aspartate: step 4/4.</text>
</comment>
<feature type="domain" description="Dihydrodipicolinate reductase N-terminal" evidence="14">
    <location>
        <begin position="5"/>
        <end position="126"/>
    </location>
</feature>
<feature type="binding site" evidence="13">
    <location>
        <position position="44"/>
    </location>
    <ligand>
        <name>NAD(+)</name>
        <dbReference type="ChEBI" id="CHEBI:57540"/>
    </ligand>
</feature>
<dbReference type="PROSITE" id="PS01298">
    <property type="entry name" value="DAPB"/>
    <property type="match status" value="1"/>
</dbReference>
<protein>
    <recommendedName>
        <fullName evidence="10 13">4-hydroxy-tetrahydrodipicolinate reductase</fullName>
        <shortName evidence="13">HTPA reductase</shortName>
        <ecNumber evidence="10 13">1.17.1.8</ecNumber>
    </recommendedName>
</protein>
<evidence type="ECO:0000256" key="2">
    <source>
        <dbReference type="ARBA" id="ARBA00022490"/>
    </source>
</evidence>
<evidence type="ECO:0000313" key="17">
    <source>
        <dbReference type="Proteomes" id="UP000334019"/>
    </source>
</evidence>
<dbReference type="EMBL" id="CP045851">
    <property type="protein sequence ID" value="QGG94895.1"/>
    <property type="molecule type" value="Genomic_DNA"/>
</dbReference>
<keyword evidence="4 13" id="KW-0521">NADP</keyword>
<dbReference type="InterPro" id="IPR000846">
    <property type="entry name" value="DapB_N"/>
</dbReference>
<organism evidence="16 17">
    <name type="scientific">Actinomarinicola tropica</name>
    <dbReference type="NCBI Taxonomy" id="2789776"/>
    <lineage>
        <taxon>Bacteria</taxon>
        <taxon>Bacillati</taxon>
        <taxon>Actinomycetota</taxon>
        <taxon>Acidimicrobiia</taxon>
        <taxon>Acidimicrobiales</taxon>
        <taxon>Iamiaceae</taxon>
        <taxon>Actinomarinicola</taxon>
    </lineage>
</organism>
<evidence type="ECO:0000259" key="15">
    <source>
        <dbReference type="Pfam" id="PF05173"/>
    </source>
</evidence>
<comment type="caution">
    <text evidence="13">Was originally thought to be a dihydrodipicolinate reductase (DHDPR), catalyzing the conversion of dihydrodipicolinate to tetrahydrodipicolinate. However, it was shown in E.coli that the substrate of the enzymatic reaction is not dihydrodipicolinate (DHDP) but in fact (2S,4S)-4-hydroxy-2,3,4,5-tetrahydrodipicolinic acid (HTPA), the product released by the DapA-catalyzed reaction.</text>
</comment>
<comment type="similarity">
    <text evidence="1 13">Belongs to the DapB family.</text>
</comment>
<dbReference type="Gene3D" id="3.40.50.720">
    <property type="entry name" value="NAD(P)-binding Rossmann-like Domain"/>
    <property type="match status" value="1"/>
</dbReference>
<evidence type="ECO:0000256" key="1">
    <source>
        <dbReference type="ARBA" id="ARBA00006642"/>
    </source>
</evidence>
<feature type="active site" description="Proton donor/acceptor" evidence="13">
    <location>
        <position position="153"/>
    </location>
</feature>
<evidence type="ECO:0000256" key="13">
    <source>
        <dbReference type="HAMAP-Rule" id="MF_00102"/>
    </source>
</evidence>
<dbReference type="GO" id="GO:0008839">
    <property type="term" value="F:4-hydroxy-tetrahydrodipicolinate reductase"/>
    <property type="evidence" value="ECO:0007669"/>
    <property type="project" value="UniProtKB-UniRule"/>
</dbReference>